<dbReference type="Gene3D" id="1.20.120.1630">
    <property type="match status" value="1"/>
</dbReference>
<keyword evidence="1" id="KW-0732">Signal</keyword>
<reference evidence="2" key="1">
    <citation type="submission" date="2020-02" db="EMBL/GenBank/DDBJ databases">
        <authorList>
            <person name="Meier V. D."/>
        </authorList>
    </citation>
    <scope>NUCLEOTIDE SEQUENCE</scope>
    <source>
        <strain evidence="2">AVDCRST_MAG49</strain>
    </source>
</reference>
<dbReference type="EMBL" id="CADCWG010000183">
    <property type="protein sequence ID" value="CAA9563257.1"/>
    <property type="molecule type" value="Genomic_DNA"/>
</dbReference>
<feature type="signal peptide" evidence="1">
    <location>
        <begin position="1"/>
        <end position="24"/>
    </location>
</feature>
<evidence type="ECO:0000256" key="1">
    <source>
        <dbReference type="SAM" id="SignalP"/>
    </source>
</evidence>
<dbReference type="AlphaFoldDB" id="A0A6J4V066"/>
<gene>
    <name evidence="2" type="ORF">AVDCRST_MAG49-2686</name>
</gene>
<evidence type="ECO:0000313" key="2">
    <source>
        <dbReference type="EMBL" id="CAA9563257.1"/>
    </source>
</evidence>
<evidence type="ECO:0008006" key="3">
    <source>
        <dbReference type="Google" id="ProtNLM"/>
    </source>
</evidence>
<feature type="chain" id="PRO_5026817278" description="NnrU domain-containing protein" evidence="1">
    <location>
        <begin position="25"/>
        <end position="230"/>
    </location>
</feature>
<organism evidence="2">
    <name type="scientific">uncultured Thermomicrobiales bacterium</name>
    <dbReference type="NCBI Taxonomy" id="1645740"/>
    <lineage>
        <taxon>Bacteria</taxon>
        <taxon>Pseudomonadati</taxon>
        <taxon>Thermomicrobiota</taxon>
        <taxon>Thermomicrobia</taxon>
        <taxon>Thermomicrobiales</taxon>
        <taxon>environmental samples</taxon>
    </lineage>
</organism>
<sequence length="230" mass="24420">MGRSTVLGTLGRLALFAASHSALAAPPVKRRLGQADGDRRAEGVYRLAYNAVSVLATGALVRSLWRLPDRQLYRVGGPARAAMVAAQGVGVLGTLAVAREVGPARFSGLAPLADLLAGRPPSAVPTAQHPVPAADGDLRWGGPFRLCRHPNNAFPLLVLGFAPTMTAKLATFSLGTAAYMVVGSWHEERRLQAAFGGQFERYRRDVPHLLLPLGQVPRPPRRRAPAAPHG</sequence>
<proteinExistence type="predicted"/>
<protein>
    <recommendedName>
        <fullName evidence="3">NnrU domain-containing protein</fullName>
    </recommendedName>
</protein>
<name>A0A6J4V066_9BACT</name>
<accession>A0A6J4V066</accession>